<dbReference type="InterPro" id="IPR001828">
    <property type="entry name" value="ANF_lig-bd_rcpt"/>
</dbReference>
<dbReference type="PANTHER" id="PTHR24060">
    <property type="entry name" value="METABOTROPIC GLUTAMATE RECEPTOR"/>
    <property type="match status" value="1"/>
</dbReference>
<feature type="transmembrane region" description="Helical" evidence="8">
    <location>
        <begin position="679"/>
        <end position="703"/>
    </location>
</feature>
<evidence type="ECO:0000256" key="8">
    <source>
        <dbReference type="SAM" id="Phobius"/>
    </source>
</evidence>
<sequence>MCLDLRRDHRRHRPGGQRVFILESVSRESDGVITRSSLFSLHSLAPLRRNRCAPMGLGKLQTTAICHFSGLISPPLLRAPFTRDAPEETMQLSWNWRLLVLLCLFPQQALLVDFSVAGIYTIHNADDGMECDSIVPVNTVLTFFHQRFIAEANEKLRPYGMSLSTYIADSCDDPSVTLRKLAQILGHSKSRCDGNIGGNETNSLLAVTGAFSSEIGDNVNYLLQAFCIPVIESVSSSLSLDDPKRYPYFVRTSPSDIYRTQVIVDLLQSQHFVHVSVIYDGSDFGSSMYNEFRSLIEGCKIPNDVFQMPCVEGAYEIDFHKKTTMNKVEQQLLQLKMGMSSTGVKVYVVFMESEAAQLLFFYLTFWGYKKGDFIFVFAHNHDLLSELTEFSFAVCDHVNPYEKANNILQKQNGTTLGYITNSYMRELIMVQNACCLDVDANCGYSMQCSGDERLDELTDYDMKQIRTVKYAVDLIANALIGIHKKMCPKNRAGEECEAMVTNLTGQMLLDAMMRTSFEDDSGGEFRLHNRSAKPTFDVVQMQDGYWVPVLLDYNPFVGPQVSPNLSEIRYPPTWDEIQRENQWFREVSAAGSAKSALESTCMSRSQCRDRECRNCSVEEVPNAFFNACVPEPRPPFFYHPSGEMYVLFGLAGLGIALCLVSGVVIFFRRQTPMVKASTPDLCFLMVGNLCCMFGISVVMLPSSSLAMCASAWCLSTILLCQTHALFLIKAIRLARAPFFVRLLAIVHTPAKSSLLLCVGFLLLQSLVTTMWILLRPPVIIRLPSGFRYCSSNSEIQTIVLLLIPLILLLLTFLFQKIAGRNRLLFQVRQARQGLAGSLCFIVNYSVLLPLIFIEDQDQKVRAIIFMCIPLLTAYVAFVTMLLPVIWELTFHAGVNKHEYVARERSRQFREGNVMYYIDAIVLRRNRTSTAPSVGAPEKKKLERLSKSAPGDVPRRSTDLTI</sequence>
<feature type="domain" description="G-protein coupled receptors family 3 profile" evidence="9">
    <location>
        <begin position="650"/>
        <end position="904"/>
    </location>
</feature>
<keyword evidence="3 8" id="KW-1133">Transmembrane helix</keyword>
<accession>A0AA39LUN1</accession>
<evidence type="ECO:0000313" key="10">
    <source>
        <dbReference type="EMBL" id="KAK0410268.1"/>
    </source>
</evidence>
<feature type="transmembrane region" description="Helical" evidence="8">
    <location>
        <begin position="752"/>
        <end position="774"/>
    </location>
</feature>
<reference evidence="10" key="1">
    <citation type="submission" date="2023-06" db="EMBL/GenBank/DDBJ databases">
        <title>Genomic analysis of the entomopathogenic nematode Steinernema hermaphroditum.</title>
        <authorList>
            <person name="Schwarz E.M."/>
            <person name="Heppert J.K."/>
            <person name="Baniya A."/>
            <person name="Schwartz H.T."/>
            <person name="Tan C.-H."/>
            <person name="Antoshechkin I."/>
            <person name="Sternberg P.W."/>
            <person name="Goodrich-Blair H."/>
            <person name="Dillman A.R."/>
        </authorList>
    </citation>
    <scope>NUCLEOTIDE SEQUENCE</scope>
    <source>
        <strain evidence="10">PS9179</strain>
        <tissue evidence="10">Whole animal</tissue>
    </source>
</reference>
<comment type="subcellular location">
    <subcellularLocation>
        <location evidence="1">Membrane</location>
        <topology evidence="1">Multi-pass membrane protein</topology>
    </subcellularLocation>
</comment>
<dbReference type="GO" id="GO:0016020">
    <property type="term" value="C:membrane"/>
    <property type="evidence" value="ECO:0007669"/>
    <property type="project" value="UniProtKB-SubCell"/>
</dbReference>
<feature type="transmembrane region" description="Helical" evidence="8">
    <location>
        <begin position="834"/>
        <end position="851"/>
    </location>
</feature>
<dbReference type="AlphaFoldDB" id="A0AA39LUN1"/>
<feature type="transmembrane region" description="Helical" evidence="8">
    <location>
        <begin position="863"/>
        <end position="886"/>
    </location>
</feature>
<dbReference type="PRINTS" id="PR00248">
    <property type="entry name" value="GPCRMGR"/>
</dbReference>
<dbReference type="InterPro" id="IPR000337">
    <property type="entry name" value="GPCR_3"/>
</dbReference>
<keyword evidence="2 8" id="KW-0812">Transmembrane</keyword>
<evidence type="ECO:0000313" key="11">
    <source>
        <dbReference type="Proteomes" id="UP001175271"/>
    </source>
</evidence>
<keyword evidence="6" id="KW-0325">Glycoprotein</keyword>
<dbReference type="GO" id="GO:0004930">
    <property type="term" value="F:G protein-coupled receptor activity"/>
    <property type="evidence" value="ECO:0007669"/>
    <property type="project" value="InterPro"/>
</dbReference>
<feature type="transmembrane region" description="Helical" evidence="8">
    <location>
        <begin position="709"/>
        <end position="731"/>
    </location>
</feature>
<evidence type="ECO:0000256" key="5">
    <source>
        <dbReference type="ARBA" id="ARBA00023170"/>
    </source>
</evidence>
<evidence type="ECO:0000256" key="6">
    <source>
        <dbReference type="ARBA" id="ARBA00023180"/>
    </source>
</evidence>
<dbReference type="InterPro" id="IPR017978">
    <property type="entry name" value="GPCR_3_C"/>
</dbReference>
<evidence type="ECO:0000256" key="1">
    <source>
        <dbReference type="ARBA" id="ARBA00004141"/>
    </source>
</evidence>
<keyword evidence="5" id="KW-0675">Receptor</keyword>
<evidence type="ECO:0000259" key="9">
    <source>
        <dbReference type="PROSITE" id="PS50259"/>
    </source>
</evidence>
<keyword evidence="4 8" id="KW-0472">Membrane</keyword>
<feature type="transmembrane region" description="Helical" evidence="8">
    <location>
        <begin position="644"/>
        <end position="667"/>
    </location>
</feature>
<feature type="compositionally biased region" description="Basic and acidic residues" evidence="7">
    <location>
        <begin position="952"/>
        <end position="961"/>
    </location>
</feature>
<dbReference type="InterPro" id="IPR028082">
    <property type="entry name" value="Peripla_BP_I"/>
</dbReference>
<gene>
    <name evidence="10" type="ORF">QR680_005035</name>
</gene>
<dbReference type="SUPFAM" id="SSF53822">
    <property type="entry name" value="Periplasmic binding protein-like I"/>
    <property type="match status" value="1"/>
</dbReference>
<dbReference type="PROSITE" id="PS50259">
    <property type="entry name" value="G_PROTEIN_RECEP_F3_4"/>
    <property type="match status" value="1"/>
</dbReference>
<dbReference type="Pfam" id="PF01094">
    <property type="entry name" value="ANF_receptor"/>
    <property type="match status" value="1"/>
</dbReference>
<dbReference type="Pfam" id="PF00003">
    <property type="entry name" value="7tm_3"/>
    <property type="match status" value="1"/>
</dbReference>
<protein>
    <recommendedName>
        <fullName evidence="9">G-protein coupled receptors family 3 profile domain-containing protein</fullName>
    </recommendedName>
</protein>
<organism evidence="10 11">
    <name type="scientific">Steinernema hermaphroditum</name>
    <dbReference type="NCBI Taxonomy" id="289476"/>
    <lineage>
        <taxon>Eukaryota</taxon>
        <taxon>Metazoa</taxon>
        <taxon>Ecdysozoa</taxon>
        <taxon>Nematoda</taxon>
        <taxon>Chromadorea</taxon>
        <taxon>Rhabditida</taxon>
        <taxon>Tylenchina</taxon>
        <taxon>Panagrolaimomorpha</taxon>
        <taxon>Strongyloidoidea</taxon>
        <taxon>Steinernematidae</taxon>
        <taxon>Steinernema</taxon>
    </lineage>
</organism>
<evidence type="ECO:0000256" key="7">
    <source>
        <dbReference type="SAM" id="MobiDB-lite"/>
    </source>
</evidence>
<name>A0AA39LUN1_9BILA</name>
<feature type="transmembrane region" description="Helical" evidence="8">
    <location>
        <begin position="794"/>
        <end position="814"/>
    </location>
</feature>
<dbReference type="Proteomes" id="UP001175271">
    <property type="component" value="Unassembled WGS sequence"/>
</dbReference>
<evidence type="ECO:0000256" key="4">
    <source>
        <dbReference type="ARBA" id="ARBA00023136"/>
    </source>
</evidence>
<evidence type="ECO:0000256" key="3">
    <source>
        <dbReference type="ARBA" id="ARBA00022989"/>
    </source>
</evidence>
<proteinExistence type="predicted"/>
<dbReference type="InterPro" id="IPR050726">
    <property type="entry name" value="mGluR"/>
</dbReference>
<evidence type="ECO:0000256" key="2">
    <source>
        <dbReference type="ARBA" id="ARBA00022692"/>
    </source>
</evidence>
<dbReference type="EMBL" id="JAUCMV010000003">
    <property type="protein sequence ID" value="KAK0410268.1"/>
    <property type="molecule type" value="Genomic_DNA"/>
</dbReference>
<comment type="caution">
    <text evidence="10">The sequence shown here is derived from an EMBL/GenBank/DDBJ whole genome shotgun (WGS) entry which is preliminary data.</text>
</comment>
<feature type="region of interest" description="Disordered" evidence="7">
    <location>
        <begin position="930"/>
        <end position="961"/>
    </location>
</feature>
<feature type="compositionally biased region" description="Basic and acidic residues" evidence="7">
    <location>
        <begin position="936"/>
        <end position="945"/>
    </location>
</feature>
<dbReference type="Gene3D" id="3.40.50.2300">
    <property type="match status" value="2"/>
</dbReference>
<keyword evidence="11" id="KW-1185">Reference proteome</keyword>